<evidence type="ECO:0000256" key="7">
    <source>
        <dbReference type="SAM" id="Phobius"/>
    </source>
</evidence>
<feature type="transmembrane region" description="Helical" evidence="7">
    <location>
        <begin position="58"/>
        <end position="78"/>
    </location>
</feature>
<dbReference type="eggNOG" id="COG2261">
    <property type="taxonomic scope" value="Bacteria"/>
</dbReference>
<keyword evidence="9" id="KW-1185">Reference proteome</keyword>
<dbReference type="STRING" id="56107.Cylst_0907"/>
<organism evidence="8 9">
    <name type="scientific">Cylindrospermum stagnale PCC 7417</name>
    <dbReference type="NCBI Taxonomy" id="56107"/>
    <lineage>
        <taxon>Bacteria</taxon>
        <taxon>Bacillati</taxon>
        <taxon>Cyanobacteriota</taxon>
        <taxon>Cyanophyceae</taxon>
        <taxon>Nostocales</taxon>
        <taxon>Nostocaceae</taxon>
        <taxon>Cylindrospermum</taxon>
    </lineage>
</organism>
<evidence type="ECO:0000313" key="8">
    <source>
        <dbReference type="EMBL" id="AFZ23232.1"/>
    </source>
</evidence>
<proteinExistence type="inferred from homology"/>
<protein>
    <submittedName>
        <fullName evidence="8">Putative membrane protein</fullName>
    </submittedName>
</protein>
<evidence type="ECO:0000313" key="9">
    <source>
        <dbReference type="Proteomes" id="UP000010475"/>
    </source>
</evidence>
<keyword evidence="3" id="KW-1003">Cell membrane</keyword>
<comment type="subcellular location">
    <subcellularLocation>
        <location evidence="1">Cell membrane</location>
        <topology evidence="1">Multi-pass membrane protein</topology>
    </subcellularLocation>
</comment>
<name>K9WUM7_9NOST</name>
<dbReference type="PATRIC" id="fig|56107.3.peg.1017"/>
<dbReference type="HOGENOM" id="CLU_160040_0_1_3"/>
<keyword evidence="6 7" id="KW-0472">Membrane</keyword>
<dbReference type="PANTHER" id="PTHR33884">
    <property type="entry name" value="UPF0410 PROTEIN YMGE"/>
    <property type="match status" value="1"/>
</dbReference>
<dbReference type="InterPro" id="IPR007341">
    <property type="entry name" value="Transgly_assoc"/>
</dbReference>
<dbReference type="PANTHER" id="PTHR33884:SF3">
    <property type="entry name" value="UPF0410 PROTEIN YMGE"/>
    <property type="match status" value="1"/>
</dbReference>
<evidence type="ECO:0000256" key="5">
    <source>
        <dbReference type="ARBA" id="ARBA00022989"/>
    </source>
</evidence>
<comment type="similarity">
    <text evidence="2">Belongs to the UPF0410 family.</text>
</comment>
<dbReference type="Proteomes" id="UP000010475">
    <property type="component" value="Chromosome"/>
</dbReference>
<feature type="transmembrane region" description="Helical" evidence="7">
    <location>
        <begin position="28"/>
        <end position="46"/>
    </location>
</feature>
<evidence type="ECO:0000256" key="2">
    <source>
        <dbReference type="ARBA" id="ARBA00011006"/>
    </source>
</evidence>
<sequence>MELLWFILIGLVAGWLAGQLVKGGGFGPVGDIIVGVIGSLLGGYLFRTLGVSAGGGLLGSLIIATIGAVVFLFVLRLIKRA</sequence>
<dbReference type="EMBL" id="CP003642">
    <property type="protein sequence ID" value="AFZ23232.1"/>
    <property type="molecule type" value="Genomic_DNA"/>
</dbReference>
<dbReference type="GO" id="GO:0005886">
    <property type="term" value="C:plasma membrane"/>
    <property type="evidence" value="ECO:0007669"/>
    <property type="project" value="UniProtKB-SubCell"/>
</dbReference>
<keyword evidence="4 7" id="KW-0812">Transmembrane</keyword>
<dbReference type="KEGG" id="csg:Cylst_0907"/>
<gene>
    <name evidence="8" type="ORF">Cylst_0907</name>
</gene>
<evidence type="ECO:0000256" key="3">
    <source>
        <dbReference type="ARBA" id="ARBA00022475"/>
    </source>
</evidence>
<keyword evidence="5 7" id="KW-1133">Transmembrane helix</keyword>
<evidence type="ECO:0000256" key="4">
    <source>
        <dbReference type="ARBA" id="ARBA00022692"/>
    </source>
</evidence>
<accession>K9WUM7</accession>
<evidence type="ECO:0000256" key="6">
    <source>
        <dbReference type="ARBA" id="ARBA00023136"/>
    </source>
</evidence>
<dbReference type="Pfam" id="PF04226">
    <property type="entry name" value="Transgly_assoc"/>
    <property type="match status" value="1"/>
</dbReference>
<dbReference type="AlphaFoldDB" id="K9WUM7"/>
<dbReference type="RefSeq" id="WP_015206488.1">
    <property type="nucleotide sequence ID" value="NC_019757.1"/>
</dbReference>
<evidence type="ECO:0000256" key="1">
    <source>
        <dbReference type="ARBA" id="ARBA00004651"/>
    </source>
</evidence>
<reference evidence="8 9" key="1">
    <citation type="submission" date="2012-06" db="EMBL/GenBank/DDBJ databases">
        <title>Finished chromosome of genome of Cylindrospermum stagnale PCC 7417.</title>
        <authorList>
            <consortium name="US DOE Joint Genome Institute"/>
            <person name="Gugger M."/>
            <person name="Coursin T."/>
            <person name="Rippka R."/>
            <person name="Tandeau De Marsac N."/>
            <person name="Huntemann M."/>
            <person name="Wei C.-L."/>
            <person name="Han J."/>
            <person name="Detter J.C."/>
            <person name="Han C."/>
            <person name="Tapia R."/>
            <person name="Chen A."/>
            <person name="Kyrpides N."/>
            <person name="Mavromatis K."/>
            <person name="Markowitz V."/>
            <person name="Szeto E."/>
            <person name="Ivanova N."/>
            <person name="Pagani I."/>
            <person name="Pati A."/>
            <person name="Goodwin L."/>
            <person name="Nordberg H.P."/>
            <person name="Cantor M.N."/>
            <person name="Hua S.X."/>
            <person name="Woyke T."/>
            <person name="Kerfeld C.A."/>
        </authorList>
    </citation>
    <scope>NUCLEOTIDE SEQUENCE [LARGE SCALE GENOMIC DNA]</scope>
    <source>
        <strain evidence="8 9">PCC 7417</strain>
    </source>
</reference>